<keyword evidence="7 8" id="KW-0472">Membrane</keyword>
<proteinExistence type="inferred from homology"/>
<gene>
    <name evidence="11" type="ORF">EVG20_g3680</name>
</gene>
<evidence type="ECO:0000256" key="2">
    <source>
        <dbReference type="ARBA" id="ARBA00006375"/>
    </source>
</evidence>
<dbReference type="Gene3D" id="1.50.40.10">
    <property type="entry name" value="Mitochondrial carrier domain"/>
    <property type="match status" value="2"/>
</dbReference>
<organism evidence="11 12">
    <name type="scientific">Dentipellis fragilis</name>
    <dbReference type="NCBI Taxonomy" id="205917"/>
    <lineage>
        <taxon>Eukaryota</taxon>
        <taxon>Fungi</taxon>
        <taxon>Dikarya</taxon>
        <taxon>Basidiomycota</taxon>
        <taxon>Agaricomycotina</taxon>
        <taxon>Agaricomycetes</taxon>
        <taxon>Russulales</taxon>
        <taxon>Hericiaceae</taxon>
        <taxon>Dentipellis</taxon>
    </lineage>
</organism>
<dbReference type="Pfam" id="PF00153">
    <property type="entry name" value="Mito_carr"/>
    <property type="match status" value="3"/>
</dbReference>
<evidence type="ECO:0000256" key="5">
    <source>
        <dbReference type="ARBA" id="ARBA00022737"/>
    </source>
</evidence>
<evidence type="ECO:0000256" key="6">
    <source>
        <dbReference type="ARBA" id="ARBA00022989"/>
    </source>
</evidence>
<dbReference type="PANTHER" id="PTHR45939">
    <property type="entry name" value="PEROXISOMAL MEMBRANE PROTEIN PMP34-RELATED"/>
    <property type="match status" value="1"/>
</dbReference>
<protein>
    <recommendedName>
        <fullName evidence="13">Mitochondrial carrier</fullName>
    </recommendedName>
</protein>
<comment type="subcellular location">
    <subcellularLocation>
        <location evidence="1">Membrane</location>
        <topology evidence="1">Multi-pass membrane protein</topology>
    </subcellularLocation>
</comment>
<evidence type="ECO:0000256" key="1">
    <source>
        <dbReference type="ARBA" id="ARBA00004141"/>
    </source>
</evidence>
<keyword evidence="6 10" id="KW-1133">Transmembrane helix</keyword>
<dbReference type="GO" id="GO:0015217">
    <property type="term" value="F:ADP transmembrane transporter activity"/>
    <property type="evidence" value="ECO:0007669"/>
    <property type="project" value="TreeGrafter"/>
</dbReference>
<evidence type="ECO:0000256" key="8">
    <source>
        <dbReference type="PROSITE-ProRule" id="PRU00282"/>
    </source>
</evidence>
<feature type="repeat" description="Solcar" evidence="8">
    <location>
        <begin position="115"/>
        <end position="224"/>
    </location>
</feature>
<dbReference type="Proteomes" id="UP000298327">
    <property type="component" value="Unassembled WGS sequence"/>
</dbReference>
<dbReference type="PROSITE" id="PS50920">
    <property type="entry name" value="SOLCAR"/>
    <property type="match status" value="3"/>
</dbReference>
<keyword evidence="3 9" id="KW-0813">Transport</keyword>
<dbReference type="GO" id="GO:0016020">
    <property type="term" value="C:membrane"/>
    <property type="evidence" value="ECO:0007669"/>
    <property type="project" value="UniProtKB-SubCell"/>
</dbReference>
<sequence length="328" mass="36185">MTSTLSPIIQAFSGAVGSASANAFSYPLDLVTTRLQTTRSKRLQGLRGALAILRYTIKKYGVRALYDGLHSDIASTILSSFLYFYAYSFLRSVVSKRTASKIASSSGKTVAAPILTISQELGLGFIAGVASRLVSTPLSITTVRLQMEREGSDDELEEVEEKFEEGKGAEVPRNGKQEKGVLYVVKSIYEEQGLKGFWRGFETTILLSLNPSFTFSFFQIYRHLFLQGVNRRRPTPKQAFFGAAIANSLATMILYPLILAKTRLQLAKADSSSSPATMLSVLRTAYRHEGGFPPGLYQGIEAQILKSFLSQGITFMVKQRWVAFINHS</sequence>
<name>A0A4Y9Z0G5_9AGAM</name>
<comment type="similarity">
    <text evidence="2 9">Belongs to the mitochondrial carrier (TC 2.A.29) family.</text>
</comment>
<dbReference type="EMBL" id="SEOQ01000171">
    <property type="protein sequence ID" value="TFY68135.1"/>
    <property type="molecule type" value="Genomic_DNA"/>
</dbReference>
<dbReference type="STRING" id="205917.A0A4Y9Z0G5"/>
<evidence type="ECO:0000256" key="3">
    <source>
        <dbReference type="ARBA" id="ARBA00022448"/>
    </source>
</evidence>
<feature type="transmembrane region" description="Helical" evidence="10">
    <location>
        <begin position="239"/>
        <end position="258"/>
    </location>
</feature>
<dbReference type="InterPro" id="IPR052217">
    <property type="entry name" value="Mito/Peroxisomal_Carrier"/>
</dbReference>
<feature type="repeat" description="Solcar" evidence="8">
    <location>
        <begin position="234"/>
        <end position="324"/>
    </location>
</feature>
<dbReference type="SUPFAM" id="SSF103506">
    <property type="entry name" value="Mitochondrial carrier"/>
    <property type="match status" value="1"/>
</dbReference>
<dbReference type="AlphaFoldDB" id="A0A4Y9Z0G5"/>
<evidence type="ECO:0000313" key="12">
    <source>
        <dbReference type="Proteomes" id="UP000298327"/>
    </source>
</evidence>
<evidence type="ECO:0000256" key="7">
    <source>
        <dbReference type="ARBA" id="ARBA00023136"/>
    </source>
</evidence>
<keyword evidence="12" id="KW-1185">Reference proteome</keyword>
<feature type="repeat" description="Solcar" evidence="8">
    <location>
        <begin position="5"/>
        <end position="93"/>
    </location>
</feature>
<dbReference type="InterPro" id="IPR018108">
    <property type="entry name" value="MCP_transmembrane"/>
</dbReference>
<evidence type="ECO:0000256" key="9">
    <source>
        <dbReference type="RuleBase" id="RU000488"/>
    </source>
</evidence>
<dbReference type="PANTHER" id="PTHR45939:SF2">
    <property type="entry name" value="CARRIER PROTEIN, PUTATIVE (AFU_ORTHOLOGUE AFUA_2G13870)-RELATED"/>
    <property type="match status" value="1"/>
</dbReference>
<evidence type="ECO:0000256" key="10">
    <source>
        <dbReference type="SAM" id="Phobius"/>
    </source>
</evidence>
<dbReference type="InterPro" id="IPR023395">
    <property type="entry name" value="MCP_dom_sf"/>
</dbReference>
<dbReference type="OrthoDB" id="18574at2759"/>
<accession>A0A4Y9Z0G5</accession>
<evidence type="ECO:0000256" key="4">
    <source>
        <dbReference type="ARBA" id="ARBA00022692"/>
    </source>
</evidence>
<comment type="caution">
    <text evidence="11">The sequence shown here is derived from an EMBL/GenBank/DDBJ whole genome shotgun (WGS) entry which is preliminary data.</text>
</comment>
<evidence type="ECO:0008006" key="13">
    <source>
        <dbReference type="Google" id="ProtNLM"/>
    </source>
</evidence>
<keyword evidence="4 8" id="KW-0812">Transmembrane</keyword>
<reference evidence="11 12" key="1">
    <citation type="submission" date="2019-02" db="EMBL/GenBank/DDBJ databases">
        <title>Genome sequencing of the rare red list fungi Dentipellis fragilis.</title>
        <authorList>
            <person name="Buettner E."/>
            <person name="Kellner H."/>
        </authorList>
    </citation>
    <scope>NUCLEOTIDE SEQUENCE [LARGE SCALE GENOMIC DNA]</scope>
    <source>
        <strain evidence="11 12">DSM 105465</strain>
    </source>
</reference>
<keyword evidence="5" id="KW-0677">Repeat</keyword>
<evidence type="ECO:0000313" key="11">
    <source>
        <dbReference type="EMBL" id="TFY68135.1"/>
    </source>
</evidence>